<organism evidence="1 2">
    <name type="scientific">Vitis vinifera</name>
    <name type="common">Grape</name>
    <dbReference type="NCBI Taxonomy" id="29760"/>
    <lineage>
        <taxon>Eukaryota</taxon>
        <taxon>Viridiplantae</taxon>
        <taxon>Streptophyta</taxon>
        <taxon>Embryophyta</taxon>
        <taxon>Tracheophyta</taxon>
        <taxon>Spermatophyta</taxon>
        <taxon>Magnoliopsida</taxon>
        <taxon>eudicotyledons</taxon>
        <taxon>Gunneridae</taxon>
        <taxon>Pentapetalae</taxon>
        <taxon>rosids</taxon>
        <taxon>Vitales</taxon>
        <taxon>Vitaceae</taxon>
        <taxon>Viteae</taxon>
        <taxon>Vitis</taxon>
    </lineage>
</organism>
<dbReference type="EMBL" id="QGNW01000093">
    <property type="protein sequence ID" value="RVW98447.1"/>
    <property type="molecule type" value="Genomic_DNA"/>
</dbReference>
<evidence type="ECO:0000313" key="2">
    <source>
        <dbReference type="Proteomes" id="UP000288805"/>
    </source>
</evidence>
<proteinExistence type="predicted"/>
<sequence>MANVQRKRNFLFAINVNGRRLIEEVEIKEEVINTEESRSLKEAFSKGGVLLDLSSLCGDKAPSLDGFTMAFWQFCWDIVKNEVMAFFMEFHDTGHFERSLNVTFIVFIPKKQGVEDLKDFCPISLVGGVYNLLVKVFAYRLTRMIDIEKTYYHVSWGFLLAIMEIKGFRAKWRAMEGSFLEDVLVNKSGGVGKVMEWVFGRLSGRGGRILAKGLFLGREWKDSEILEGWWCGEDSLVEAFPELYSIASAEDAWVDLMWVQVGEVAIRMRSLQALCGTLESQGGEEKEEDVERNSFVLILDPLEAEKLESF</sequence>
<accession>A0A438IP02</accession>
<dbReference type="AlphaFoldDB" id="A0A438IP02"/>
<comment type="caution">
    <text evidence="1">The sequence shown here is derived from an EMBL/GenBank/DDBJ whole genome shotgun (WGS) entry which is preliminary data.</text>
</comment>
<evidence type="ECO:0008006" key="3">
    <source>
        <dbReference type="Google" id="ProtNLM"/>
    </source>
</evidence>
<evidence type="ECO:0000313" key="1">
    <source>
        <dbReference type="EMBL" id="RVW98447.1"/>
    </source>
</evidence>
<dbReference type="Proteomes" id="UP000288805">
    <property type="component" value="Unassembled WGS sequence"/>
</dbReference>
<reference evidence="1 2" key="1">
    <citation type="journal article" date="2018" name="PLoS Genet.">
        <title>Population sequencing reveals clonal diversity and ancestral inbreeding in the grapevine cultivar Chardonnay.</title>
        <authorList>
            <person name="Roach M.J."/>
            <person name="Johnson D.L."/>
            <person name="Bohlmann J."/>
            <person name="van Vuuren H.J."/>
            <person name="Jones S.J."/>
            <person name="Pretorius I.S."/>
            <person name="Schmidt S.A."/>
            <person name="Borneman A.R."/>
        </authorList>
    </citation>
    <scope>NUCLEOTIDE SEQUENCE [LARGE SCALE GENOMIC DNA]</scope>
    <source>
        <strain evidence="2">cv. Chardonnay</strain>
        <tissue evidence="1">Leaf</tissue>
    </source>
</reference>
<protein>
    <recommendedName>
        <fullName evidence="3">Reverse transcriptase domain-containing protein</fullName>
    </recommendedName>
</protein>
<gene>
    <name evidence="1" type="ORF">CK203_026900</name>
</gene>
<name>A0A438IP02_VITVI</name>